<sequence>MNETESETDALSKVIIALLRGVVYMENDPKLWQHLLDLQARARDYVAVMGLALMLDEAEGYAWLHTMSAPEGTPPLPRLVGRRQLSYPVSLIIALLRRKLTENDAQGSDSRLIISRDDIVEMTRTFLPEGSNEARLVDRIDAHINKILDLGLMRRLRGQDKMFEVRRIMKAFVDAQWLSEFEARLKEYRGHLQEAGAAAGGEDAEHAA</sequence>
<proteinExistence type="predicted"/>
<dbReference type="AlphaFoldDB" id="A0A3B0VAW8"/>
<dbReference type="EMBL" id="UOEX01000350">
    <property type="protein sequence ID" value="VAW40725.1"/>
    <property type="molecule type" value="Genomic_DNA"/>
</dbReference>
<gene>
    <name evidence="1" type="ORF">MNBD_DELTA03-1280</name>
</gene>
<reference evidence="1" key="1">
    <citation type="submission" date="2018-06" db="EMBL/GenBank/DDBJ databases">
        <authorList>
            <person name="Zhirakovskaya E."/>
        </authorList>
    </citation>
    <scope>NUCLEOTIDE SEQUENCE</scope>
</reference>
<evidence type="ECO:0000313" key="1">
    <source>
        <dbReference type="EMBL" id="VAW40725.1"/>
    </source>
</evidence>
<dbReference type="InterPro" id="IPR025449">
    <property type="entry name" value="JetB"/>
</dbReference>
<name>A0A3B0VAW8_9ZZZZ</name>
<protein>
    <recommendedName>
        <fullName evidence="2">DUF4194 domain-containing protein</fullName>
    </recommendedName>
</protein>
<evidence type="ECO:0008006" key="2">
    <source>
        <dbReference type="Google" id="ProtNLM"/>
    </source>
</evidence>
<accession>A0A3B0VAW8</accession>
<dbReference type="Pfam" id="PF13835">
    <property type="entry name" value="DUF4194"/>
    <property type="match status" value="1"/>
</dbReference>
<organism evidence="1">
    <name type="scientific">hydrothermal vent metagenome</name>
    <dbReference type="NCBI Taxonomy" id="652676"/>
    <lineage>
        <taxon>unclassified sequences</taxon>
        <taxon>metagenomes</taxon>
        <taxon>ecological metagenomes</taxon>
    </lineage>
</organism>